<proteinExistence type="predicted"/>
<reference evidence="1" key="2">
    <citation type="journal article" date="2015" name="Fish Shellfish Immunol.">
        <title>Early steps in the European eel (Anguilla anguilla)-Vibrio vulnificus interaction in the gills: Role of the RtxA13 toxin.</title>
        <authorList>
            <person name="Callol A."/>
            <person name="Pajuelo D."/>
            <person name="Ebbesson L."/>
            <person name="Teles M."/>
            <person name="MacKenzie S."/>
            <person name="Amaro C."/>
        </authorList>
    </citation>
    <scope>NUCLEOTIDE SEQUENCE</scope>
</reference>
<accession>A0A0E9WXV8</accession>
<evidence type="ECO:0000313" key="1">
    <source>
        <dbReference type="EMBL" id="JAH94440.1"/>
    </source>
</evidence>
<organism evidence="1">
    <name type="scientific">Anguilla anguilla</name>
    <name type="common">European freshwater eel</name>
    <name type="synonym">Muraena anguilla</name>
    <dbReference type="NCBI Taxonomy" id="7936"/>
    <lineage>
        <taxon>Eukaryota</taxon>
        <taxon>Metazoa</taxon>
        <taxon>Chordata</taxon>
        <taxon>Craniata</taxon>
        <taxon>Vertebrata</taxon>
        <taxon>Euteleostomi</taxon>
        <taxon>Actinopterygii</taxon>
        <taxon>Neopterygii</taxon>
        <taxon>Teleostei</taxon>
        <taxon>Anguilliformes</taxon>
        <taxon>Anguillidae</taxon>
        <taxon>Anguilla</taxon>
    </lineage>
</organism>
<dbReference type="AlphaFoldDB" id="A0A0E9WXV8"/>
<sequence length="93" mass="10895">MLSVLRQRCMETHLCSCNVEQIHLECSGLLIVTLNVFFSHKRSDGVYSFFLFVQLNEKIILWRANRKVLHCRADTRYPEGKLVLLMCKQTGTY</sequence>
<name>A0A0E9WXV8_ANGAN</name>
<reference evidence="1" key="1">
    <citation type="submission" date="2014-11" db="EMBL/GenBank/DDBJ databases">
        <authorList>
            <person name="Amaro Gonzalez C."/>
        </authorList>
    </citation>
    <scope>NUCLEOTIDE SEQUENCE</scope>
</reference>
<dbReference type="EMBL" id="GBXM01014137">
    <property type="protein sequence ID" value="JAH94440.1"/>
    <property type="molecule type" value="Transcribed_RNA"/>
</dbReference>
<protein>
    <submittedName>
        <fullName evidence="1">Uncharacterized protein</fullName>
    </submittedName>
</protein>